<dbReference type="InterPro" id="IPR051908">
    <property type="entry name" value="Ribosomal_N-acetyltransferase"/>
</dbReference>
<protein>
    <submittedName>
        <fullName evidence="3">GNAT family N-acetyltransferase</fullName>
    </submittedName>
</protein>
<feature type="compositionally biased region" description="Pro residues" evidence="1">
    <location>
        <begin position="15"/>
        <end position="30"/>
    </location>
</feature>
<feature type="region of interest" description="Disordered" evidence="1">
    <location>
        <begin position="221"/>
        <end position="254"/>
    </location>
</feature>
<evidence type="ECO:0000313" key="4">
    <source>
        <dbReference type="Proteomes" id="UP001180489"/>
    </source>
</evidence>
<dbReference type="EMBL" id="JAVRFF010000002">
    <property type="protein sequence ID" value="MDT0471005.1"/>
    <property type="molecule type" value="Genomic_DNA"/>
</dbReference>
<accession>A0ABU2UCL4</accession>
<dbReference type="RefSeq" id="WP_311633938.1">
    <property type="nucleotide sequence ID" value="NZ_JAVRFF010000002.1"/>
</dbReference>
<dbReference type="Pfam" id="PF13302">
    <property type="entry name" value="Acetyltransf_3"/>
    <property type="match status" value="1"/>
</dbReference>
<reference evidence="3" key="1">
    <citation type="submission" date="2024-05" db="EMBL/GenBank/DDBJ databases">
        <title>30 novel species of actinomycetes from the DSMZ collection.</title>
        <authorList>
            <person name="Nouioui I."/>
        </authorList>
    </citation>
    <scope>NUCLEOTIDE SEQUENCE</scope>
    <source>
        <strain evidence="3">DSM 41014</strain>
    </source>
</reference>
<proteinExistence type="predicted"/>
<dbReference type="Proteomes" id="UP001180489">
    <property type="component" value="Unassembled WGS sequence"/>
</dbReference>
<feature type="compositionally biased region" description="Basic and acidic residues" evidence="1">
    <location>
        <begin position="221"/>
        <end position="235"/>
    </location>
</feature>
<dbReference type="InterPro" id="IPR016181">
    <property type="entry name" value="Acyl_CoA_acyltransferase"/>
</dbReference>
<dbReference type="SUPFAM" id="SSF55729">
    <property type="entry name" value="Acyl-CoA N-acyltransferases (Nat)"/>
    <property type="match status" value="1"/>
</dbReference>
<feature type="region of interest" description="Disordered" evidence="1">
    <location>
        <begin position="1"/>
        <end position="44"/>
    </location>
</feature>
<sequence>MASMEQHSFSQPPQSRQPPQSPQSPQPPQSPQSSPRALSVPSSPFPVLHGHGLRLRHWDHADEADVEAWLRGRIDPEFQRWNTPLKEMNDLVDARASLAEKALAAAERTAATYCVTDAATGATLGHISVEAINPVMRTGRIGYWVLPEARGRGVASRALAVVSRWALTELGLQRLELGHAIGHEASCRVAERCGYPYEGTLRGAMFEAGRVDRFRDMHLHGRTAQDPEPELKPYAEDGGGDGAGDGDGGPTQGA</sequence>
<keyword evidence="4" id="KW-1185">Reference proteome</keyword>
<dbReference type="PANTHER" id="PTHR43441">
    <property type="entry name" value="RIBOSOMAL-PROTEIN-SERINE ACETYLTRANSFERASE"/>
    <property type="match status" value="1"/>
</dbReference>
<organism evidence="3 4">
    <name type="scientific">Streptomyces hintoniae</name>
    <dbReference type="NCBI Taxonomy" id="3075521"/>
    <lineage>
        <taxon>Bacteria</taxon>
        <taxon>Bacillati</taxon>
        <taxon>Actinomycetota</taxon>
        <taxon>Actinomycetes</taxon>
        <taxon>Kitasatosporales</taxon>
        <taxon>Streptomycetaceae</taxon>
        <taxon>Streptomyces</taxon>
    </lineage>
</organism>
<comment type="caution">
    <text evidence="3">The sequence shown here is derived from an EMBL/GenBank/DDBJ whole genome shotgun (WGS) entry which is preliminary data.</text>
</comment>
<dbReference type="CDD" id="cd04301">
    <property type="entry name" value="NAT_SF"/>
    <property type="match status" value="1"/>
</dbReference>
<evidence type="ECO:0000256" key="1">
    <source>
        <dbReference type="SAM" id="MobiDB-lite"/>
    </source>
</evidence>
<dbReference type="PANTHER" id="PTHR43441:SF10">
    <property type="entry name" value="ACETYLTRANSFERASE"/>
    <property type="match status" value="1"/>
</dbReference>
<name>A0ABU2UCL4_9ACTN</name>
<evidence type="ECO:0000259" key="2">
    <source>
        <dbReference type="PROSITE" id="PS51186"/>
    </source>
</evidence>
<dbReference type="Gene3D" id="3.40.630.30">
    <property type="match status" value="1"/>
</dbReference>
<feature type="compositionally biased region" description="Gly residues" evidence="1">
    <location>
        <begin position="240"/>
        <end position="254"/>
    </location>
</feature>
<evidence type="ECO:0000313" key="3">
    <source>
        <dbReference type="EMBL" id="MDT0471005.1"/>
    </source>
</evidence>
<dbReference type="PROSITE" id="PS51186">
    <property type="entry name" value="GNAT"/>
    <property type="match status" value="1"/>
</dbReference>
<dbReference type="InterPro" id="IPR000182">
    <property type="entry name" value="GNAT_dom"/>
</dbReference>
<feature type="domain" description="N-acetyltransferase" evidence="2">
    <location>
        <begin position="53"/>
        <end position="216"/>
    </location>
</feature>
<gene>
    <name evidence="3" type="ORF">RM863_02475</name>
</gene>